<gene>
    <name evidence="2" type="ORF">SAMN04488036_11249</name>
</gene>
<dbReference type="STRING" id="1280847.SAMN04488036_11249"/>
<proteinExistence type="predicted"/>
<dbReference type="AlphaFoldDB" id="A0A1I4HCJ7"/>
<keyword evidence="1" id="KW-1133">Transmembrane helix</keyword>
<keyword evidence="1" id="KW-0472">Membrane</keyword>
<dbReference type="OrthoDB" id="8601734at2"/>
<evidence type="ECO:0000313" key="2">
    <source>
        <dbReference type="EMBL" id="SFL40029.1"/>
    </source>
</evidence>
<protein>
    <submittedName>
        <fullName evidence="2">Uncharacterized protein</fullName>
    </submittedName>
</protein>
<name>A0A1I4HCJ7_9RHOB</name>
<evidence type="ECO:0000256" key="1">
    <source>
        <dbReference type="SAM" id="Phobius"/>
    </source>
</evidence>
<sequence length="172" mass="18819">MFIELIATFIAGLAGAGVMMLILRLTGNRLPRWLTPVAAGGAMLAATITSEYGWYNRTAATMPEGFEVVQTVENKALYRPWTYIKPFTERFVALDINSLQTNAALPNQRLADAYFYGRWAPLNRITVLSDCLNARRAAIVDTVDFTATGAIEGASWVSVPADDPLLTAICEI</sequence>
<dbReference type="Proteomes" id="UP000198851">
    <property type="component" value="Unassembled WGS sequence"/>
</dbReference>
<evidence type="ECO:0000313" key="3">
    <source>
        <dbReference type="Proteomes" id="UP000198851"/>
    </source>
</evidence>
<accession>A0A1I4HCJ7</accession>
<dbReference type="EMBL" id="FOSZ01000012">
    <property type="protein sequence ID" value="SFL40029.1"/>
    <property type="molecule type" value="Genomic_DNA"/>
</dbReference>
<keyword evidence="3" id="KW-1185">Reference proteome</keyword>
<organism evidence="2 3">
    <name type="scientific">Shimia haliotis</name>
    <dbReference type="NCBI Taxonomy" id="1280847"/>
    <lineage>
        <taxon>Bacteria</taxon>
        <taxon>Pseudomonadati</taxon>
        <taxon>Pseudomonadota</taxon>
        <taxon>Alphaproteobacteria</taxon>
        <taxon>Rhodobacterales</taxon>
        <taxon>Roseobacteraceae</taxon>
    </lineage>
</organism>
<keyword evidence="1" id="KW-0812">Transmembrane</keyword>
<reference evidence="3" key="1">
    <citation type="submission" date="2016-10" db="EMBL/GenBank/DDBJ databases">
        <authorList>
            <person name="Varghese N."/>
            <person name="Submissions S."/>
        </authorList>
    </citation>
    <scope>NUCLEOTIDE SEQUENCE [LARGE SCALE GENOMIC DNA]</scope>
    <source>
        <strain evidence="3">DSM 28453</strain>
    </source>
</reference>
<feature type="transmembrane region" description="Helical" evidence="1">
    <location>
        <begin position="6"/>
        <end position="23"/>
    </location>
</feature>
<dbReference type="RefSeq" id="WP_093326033.1">
    <property type="nucleotide sequence ID" value="NZ_FOSZ01000012.1"/>
</dbReference>